<gene>
    <name evidence="1" type="ORF">ENK44_14725</name>
</gene>
<accession>A0A7V4WW89</accession>
<organism evidence="1">
    <name type="scientific">Caldithrix abyssi</name>
    <dbReference type="NCBI Taxonomy" id="187145"/>
    <lineage>
        <taxon>Bacteria</taxon>
        <taxon>Pseudomonadati</taxon>
        <taxon>Calditrichota</taxon>
        <taxon>Calditrichia</taxon>
        <taxon>Calditrichales</taxon>
        <taxon>Calditrichaceae</taxon>
        <taxon>Caldithrix</taxon>
    </lineage>
</organism>
<dbReference type="AlphaFoldDB" id="A0A7V4WW89"/>
<reference evidence="1" key="1">
    <citation type="journal article" date="2020" name="mSystems">
        <title>Genome- and Community-Level Interaction Insights into Carbon Utilization and Element Cycling Functions of Hydrothermarchaeota in Hydrothermal Sediment.</title>
        <authorList>
            <person name="Zhou Z."/>
            <person name="Liu Y."/>
            <person name="Xu W."/>
            <person name="Pan J."/>
            <person name="Luo Z.H."/>
            <person name="Li M."/>
        </authorList>
    </citation>
    <scope>NUCLEOTIDE SEQUENCE [LARGE SCALE GENOMIC DNA]</scope>
    <source>
        <strain evidence="1">HyVt-577</strain>
    </source>
</reference>
<protein>
    <submittedName>
        <fullName evidence="1">Uncharacterized protein</fullName>
    </submittedName>
</protein>
<proteinExistence type="predicted"/>
<evidence type="ECO:0000313" key="1">
    <source>
        <dbReference type="EMBL" id="HGY56960.1"/>
    </source>
</evidence>
<sequence length="69" mass="8229">MFLIDKSERFNDIKEINKKLITDIMQKSKIIIYENDGIGGTIGLLFKNEKYLERIEKKYIEYIKNSNIL</sequence>
<dbReference type="Proteomes" id="UP000885779">
    <property type="component" value="Unassembled WGS sequence"/>
</dbReference>
<name>A0A7V4WW89_CALAY</name>
<comment type="caution">
    <text evidence="1">The sequence shown here is derived from an EMBL/GenBank/DDBJ whole genome shotgun (WGS) entry which is preliminary data.</text>
</comment>
<dbReference type="EMBL" id="DRQG01000142">
    <property type="protein sequence ID" value="HGY56960.1"/>
    <property type="molecule type" value="Genomic_DNA"/>
</dbReference>